<proteinExistence type="predicted"/>
<gene>
    <name evidence="1" type="ORF">EJ08DRAFT_651231</name>
</gene>
<evidence type="ECO:0000313" key="2">
    <source>
        <dbReference type="Proteomes" id="UP000800235"/>
    </source>
</evidence>
<dbReference type="Proteomes" id="UP000800235">
    <property type="component" value="Unassembled WGS sequence"/>
</dbReference>
<accession>A0A9P4NMY8</accession>
<comment type="caution">
    <text evidence="1">The sequence shown here is derived from an EMBL/GenBank/DDBJ whole genome shotgun (WGS) entry which is preliminary data.</text>
</comment>
<reference evidence="1" key="1">
    <citation type="journal article" date="2020" name="Stud. Mycol.">
        <title>101 Dothideomycetes genomes: a test case for predicting lifestyles and emergence of pathogens.</title>
        <authorList>
            <person name="Haridas S."/>
            <person name="Albert R."/>
            <person name="Binder M."/>
            <person name="Bloem J."/>
            <person name="Labutti K."/>
            <person name="Salamov A."/>
            <person name="Andreopoulos B."/>
            <person name="Baker S."/>
            <person name="Barry K."/>
            <person name="Bills G."/>
            <person name="Bluhm B."/>
            <person name="Cannon C."/>
            <person name="Castanera R."/>
            <person name="Culley D."/>
            <person name="Daum C."/>
            <person name="Ezra D."/>
            <person name="Gonzalez J."/>
            <person name="Henrissat B."/>
            <person name="Kuo A."/>
            <person name="Liang C."/>
            <person name="Lipzen A."/>
            <person name="Lutzoni F."/>
            <person name="Magnuson J."/>
            <person name="Mondo S."/>
            <person name="Nolan M."/>
            <person name="Ohm R."/>
            <person name="Pangilinan J."/>
            <person name="Park H.-J."/>
            <person name="Ramirez L."/>
            <person name="Alfaro M."/>
            <person name="Sun H."/>
            <person name="Tritt A."/>
            <person name="Yoshinaga Y."/>
            <person name="Zwiers L.-H."/>
            <person name="Turgeon B."/>
            <person name="Goodwin S."/>
            <person name="Spatafora J."/>
            <person name="Crous P."/>
            <person name="Grigoriev I."/>
        </authorList>
    </citation>
    <scope>NUCLEOTIDE SEQUENCE</scope>
    <source>
        <strain evidence="1">CBS 130266</strain>
    </source>
</reference>
<dbReference type="EMBL" id="MU007057">
    <property type="protein sequence ID" value="KAF2427823.1"/>
    <property type="molecule type" value="Genomic_DNA"/>
</dbReference>
<name>A0A9P4NMY8_9PEZI</name>
<organism evidence="1 2">
    <name type="scientific">Tothia fuscella</name>
    <dbReference type="NCBI Taxonomy" id="1048955"/>
    <lineage>
        <taxon>Eukaryota</taxon>
        <taxon>Fungi</taxon>
        <taxon>Dikarya</taxon>
        <taxon>Ascomycota</taxon>
        <taxon>Pezizomycotina</taxon>
        <taxon>Dothideomycetes</taxon>
        <taxon>Pleosporomycetidae</taxon>
        <taxon>Venturiales</taxon>
        <taxon>Cylindrosympodiaceae</taxon>
        <taxon>Tothia</taxon>
    </lineage>
</organism>
<evidence type="ECO:0000313" key="1">
    <source>
        <dbReference type="EMBL" id="KAF2427823.1"/>
    </source>
</evidence>
<protein>
    <submittedName>
        <fullName evidence="1">Uncharacterized protein</fullName>
    </submittedName>
</protein>
<keyword evidence="2" id="KW-1185">Reference proteome</keyword>
<sequence length="174" mass="20432">MPTRHHRFEALPKDPILYFSKMLKAFNAFTYVYFLDLSKFAHKSITKEQITGQTELIRRCSNLAILNLNFHPSHFYHRDIRSSQSPYEGPTSQQPNQLSYITCRFRLDGIFALSKLKLLSVQQDYDEEVVRKVDPEVEGGKHHVMNMLEMWFKAGFKEQGRNVVCLWECRNNAS</sequence>
<dbReference type="AlphaFoldDB" id="A0A9P4NMY8"/>